<keyword evidence="8" id="KW-1015">Disulfide bond</keyword>
<evidence type="ECO:0000256" key="7">
    <source>
        <dbReference type="ARBA" id="ARBA00023285"/>
    </source>
</evidence>
<dbReference type="SUPFAM" id="SSF57016">
    <property type="entry name" value="Plant lectins/antimicrobial peptides"/>
    <property type="match status" value="3"/>
</dbReference>
<keyword evidence="6" id="KW-0119">Carbohydrate metabolism</keyword>
<feature type="domain" description="Chitin-binding type-1" evidence="10">
    <location>
        <begin position="187"/>
        <end position="233"/>
    </location>
</feature>
<dbReference type="InterPro" id="IPR036861">
    <property type="entry name" value="Endochitinase-like_sf"/>
</dbReference>
<feature type="domain" description="Chitin-binding type-1" evidence="10">
    <location>
        <begin position="240"/>
        <end position="287"/>
    </location>
</feature>
<dbReference type="AlphaFoldDB" id="A0A1Y1YPI4"/>
<organism evidence="11 12">
    <name type="scientific">Clohesyomyces aquaticus</name>
    <dbReference type="NCBI Taxonomy" id="1231657"/>
    <lineage>
        <taxon>Eukaryota</taxon>
        <taxon>Fungi</taxon>
        <taxon>Dikarya</taxon>
        <taxon>Ascomycota</taxon>
        <taxon>Pezizomycotina</taxon>
        <taxon>Dothideomycetes</taxon>
        <taxon>Pleosporomycetidae</taxon>
        <taxon>Pleosporales</taxon>
        <taxon>Lindgomycetaceae</taxon>
        <taxon>Clohesyomyces</taxon>
    </lineage>
</organism>
<comment type="caution">
    <text evidence="8">Lacks conserved residue(s) required for the propagation of feature annotation.</text>
</comment>
<dbReference type="GO" id="GO:0046872">
    <property type="term" value="F:metal ion binding"/>
    <property type="evidence" value="ECO:0007669"/>
    <property type="project" value="UniProtKB-KW"/>
</dbReference>
<dbReference type="SMART" id="SM00270">
    <property type="entry name" value="ChtBD1"/>
    <property type="match status" value="3"/>
</dbReference>
<keyword evidence="5" id="KW-0378">Hydrolase</keyword>
<evidence type="ECO:0000256" key="1">
    <source>
        <dbReference type="ARBA" id="ARBA00001941"/>
    </source>
</evidence>
<evidence type="ECO:0000256" key="5">
    <source>
        <dbReference type="ARBA" id="ARBA00022801"/>
    </source>
</evidence>
<keyword evidence="3" id="KW-0479">Metal-binding</keyword>
<dbReference type="Gene3D" id="3.30.60.10">
    <property type="entry name" value="Endochitinase-like"/>
    <property type="match status" value="3"/>
</dbReference>
<dbReference type="GO" id="GO:0016787">
    <property type="term" value="F:hydrolase activity"/>
    <property type="evidence" value="ECO:0007669"/>
    <property type="project" value="UniProtKB-KW"/>
</dbReference>
<evidence type="ECO:0000256" key="2">
    <source>
        <dbReference type="ARBA" id="ARBA00022669"/>
    </source>
</evidence>
<accession>A0A1Y1YPI4</accession>
<dbReference type="GO" id="GO:0008061">
    <property type="term" value="F:chitin binding"/>
    <property type="evidence" value="ECO:0007669"/>
    <property type="project" value="UniProtKB-UniRule"/>
</dbReference>
<dbReference type="InterPro" id="IPR001002">
    <property type="entry name" value="Chitin-bd_1"/>
</dbReference>
<keyword evidence="12" id="KW-1185">Reference proteome</keyword>
<feature type="signal peptide" evidence="9">
    <location>
        <begin position="1"/>
        <end position="25"/>
    </location>
</feature>
<evidence type="ECO:0000256" key="8">
    <source>
        <dbReference type="PROSITE-ProRule" id="PRU00261"/>
    </source>
</evidence>
<dbReference type="STRING" id="1231657.A0A1Y1YPI4"/>
<evidence type="ECO:0000256" key="6">
    <source>
        <dbReference type="ARBA" id="ARBA00023277"/>
    </source>
</evidence>
<evidence type="ECO:0000259" key="10">
    <source>
        <dbReference type="PROSITE" id="PS50941"/>
    </source>
</evidence>
<dbReference type="PANTHER" id="PTHR46471">
    <property type="entry name" value="CHITIN DEACETYLASE"/>
    <property type="match status" value="1"/>
</dbReference>
<feature type="disulfide bond" evidence="8">
    <location>
        <begin position="153"/>
        <end position="167"/>
    </location>
</feature>
<dbReference type="Pfam" id="PF00187">
    <property type="entry name" value="Chitin_bind_1"/>
    <property type="match status" value="1"/>
</dbReference>
<keyword evidence="7" id="KW-0170">Cobalt</keyword>
<name>A0A1Y1YPI4_9PLEO</name>
<feature type="chain" id="PRO_5012575959" description="Chitin-binding type-1 domain-containing protein" evidence="9">
    <location>
        <begin position="26"/>
        <end position="287"/>
    </location>
</feature>
<feature type="domain" description="Chitin-binding type-1" evidence="10">
    <location>
        <begin position="134"/>
        <end position="180"/>
    </location>
</feature>
<proteinExistence type="predicted"/>
<feature type="disulfide bond" evidence="8">
    <location>
        <begin position="206"/>
        <end position="220"/>
    </location>
</feature>
<dbReference type="CDD" id="cd11618">
    <property type="entry name" value="ChtBD1_1"/>
    <property type="match status" value="2"/>
</dbReference>
<evidence type="ECO:0000256" key="4">
    <source>
        <dbReference type="ARBA" id="ARBA00022729"/>
    </source>
</evidence>
<dbReference type="Proteomes" id="UP000193144">
    <property type="component" value="Unassembled WGS sequence"/>
</dbReference>
<evidence type="ECO:0000313" key="12">
    <source>
        <dbReference type="Proteomes" id="UP000193144"/>
    </source>
</evidence>
<keyword evidence="4 9" id="KW-0732">Signal</keyword>
<reference evidence="11 12" key="1">
    <citation type="submission" date="2016-07" db="EMBL/GenBank/DDBJ databases">
        <title>Pervasive Adenine N6-methylation of Active Genes in Fungi.</title>
        <authorList>
            <consortium name="DOE Joint Genome Institute"/>
            <person name="Mondo S.J."/>
            <person name="Dannebaum R.O."/>
            <person name="Kuo R.C."/>
            <person name="Labutti K."/>
            <person name="Haridas S."/>
            <person name="Kuo A."/>
            <person name="Salamov A."/>
            <person name="Ahrendt S.R."/>
            <person name="Lipzen A."/>
            <person name="Sullivan W."/>
            <person name="Andreopoulos W.B."/>
            <person name="Clum A."/>
            <person name="Lindquist E."/>
            <person name="Daum C."/>
            <person name="Ramamoorthy G.K."/>
            <person name="Gryganskyi A."/>
            <person name="Culley D."/>
            <person name="Magnuson J.K."/>
            <person name="James T.Y."/>
            <person name="O'Malley M.A."/>
            <person name="Stajich J.E."/>
            <person name="Spatafora J.W."/>
            <person name="Visel A."/>
            <person name="Grigoriev I.V."/>
        </authorList>
    </citation>
    <scope>NUCLEOTIDE SEQUENCE [LARGE SCALE GENOMIC DNA]</scope>
    <source>
        <strain evidence="11 12">CBS 115471</strain>
    </source>
</reference>
<comment type="cofactor">
    <cofactor evidence="1">
        <name>Co(2+)</name>
        <dbReference type="ChEBI" id="CHEBI:48828"/>
    </cofactor>
</comment>
<gene>
    <name evidence="11" type="ORF">BCR34DRAFT_576243</name>
</gene>
<dbReference type="EMBL" id="MCFA01000191">
    <property type="protein sequence ID" value="ORX99885.1"/>
    <property type="molecule type" value="Genomic_DNA"/>
</dbReference>
<protein>
    <recommendedName>
        <fullName evidence="10">Chitin-binding type-1 domain-containing protein</fullName>
    </recommendedName>
</protein>
<dbReference type="PANTHER" id="PTHR46471:SF2">
    <property type="entry name" value="CHITIN DEACETYLASE-RELATED"/>
    <property type="match status" value="1"/>
</dbReference>
<evidence type="ECO:0000256" key="9">
    <source>
        <dbReference type="SAM" id="SignalP"/>
    </source>
</evidence>
<feature type="disulfide bond" evidence="8">
    <location>
        <begin position="261"/>
        <end position="275"/>
    </location>
</feature>
<dbReference type="OrthoDB" id="1193027at2759"/>
<sequence length="287" mass="29469">MGIMSRFSQAAFAISLLVCEASTGAVPNTNFRRFTPGIACYYAAPANDGDTCAALAKRYALDELTLISYNQDVLSKDKCILVTGRQYCVESDFVASTSSSRTMIPTSSARITIATSTTQIIVPTHAPESNVSPDGTCAGDGKKTCTGSLYGKCCSKNGWCGDSTDHCGTGCNPLFGTCNSPTNASPDGTCGGTNKYSCTNSTFGKCCSKAGYCGSTASHCGQGCQSSSGTCATSNVASNTGECGVNRGKYTCAGGPFDGMCCSVNGYCGTTVDHCKTGCQKGYGKCS</sequence>
<evidence type="ECO:0000313" key="11">
    <source>
        <dbReference type="EMBL" id="ORX99885.1"/>
    </source>
</evidence>
<comment type="caution">
    <text evidence="11">The sequence shown here is derived from an EMBL/GenBank/DDBJ whole genome shotgun (WGS) entry which is preliminary data.</text>
</comment>
<evidence type="ECO:0000256" key="3">
    <source>
        <dbReference type="ARBA" id="ARBA00022723"/>
    </source>
</evidence>
<dbReference type="PROSITE" id="PS50941">
    <property type="entry name" value="CHIT_BIND_I_2"/>
    <property type="match status" value="3"/>
</dbReference>
<keyword evidence="2 8" id="KW-0147">Chitin-binding</keyword>